<protein>
    <submittedName>
        <fullName evidence="4">Molecular chaperone IbpA, HSP20 family</fullName>
    </submittedName>
</protein>
<dbReference type="InterPro" id="IPR031107">
    <property type="entry name" value="Small_HSP"/>
</dbReference>
<accession>A0A1N7EKK7</accession>
<dbReference type="OrthoDB" id="3855217at2"/>
<dbReference type="PROSITE" id="PS01031">
    <property type="entry name" value="SHSP"/>
    <property type="match status" value="1"/>
</dbReference>
<dbReference type="InterPro" id="IPR008978">
    <property type="entry name" value="HSP20-like_chaperone"/>
</dbReference>
<dbReference type="CDD" id="cd06464">
    <property type="entry name" value="ACD_sHsps-like"/>
    <property type="match status" value="1"/>
</dbReference>
<dbReference type="Pfam" id="PF00011">
    <property type="entry name" value="HSP20"/>
    <property type="match status" value="1"/>
</dbReference>
<dbReference type="EMBL" id="FTNI01000018">
    <property type="protein sequence ID" value="SIR88617.1"/>
    <property type="molecule type" value="Genomic_DNA"/>
</dbReference>
<reference evidence="5" key="1">
    <citation type="submission" date="2017-01" db="EMBL/GenBank/DDBJ databases">
        <authorList>
            <person name="Varghese N."/>
            <person name="Submissions S."/>
        </authorList>
    </citation>
    <scope>NUCLEOTIDE SEQUENCE [LARGE SCALE GENOMIC DNA]</scope>
    <source>
        <strain evidence="5">ATCC 12950</strain>
    </source>
</reference>
<dbReference type="Gene3D" id="2.60.40.790">
    <property type="match status" value="1"/>
</dbReference>
<feature type="domain" description="SHSP" evidence="3">
    <location>
        <begin position="27"/>
        <end position="140"/>
    </location>
</feature>
<dbReference type="PANTHER" id="PTHR11527">
    <property type="entry name" value="HEAT-SHOCK PROTEIN 20 FAMILY MEMBER"/>
    <property type="match status" value="1"/>
</dbReference>
<evidence type="ECO:0000256" key="2">
    <source>
        <dbReference type="RuleBase" id="RU003616"/>
    </source>
</evidence>
<dbReference type="SUPFAM" id="SSF49764">
    <property type="entry name" value="HSP20-like chaperones"/>
    <property type="match status" value="1"/>
</dbReference>
<proteinExistence type="inferred from homology"/>
<organism evidence="4 5">
    <name type="scientific">Microbispora rosea</name>
    <dbReference type="NCBI Taxonomy" id="58117"/>
    <lineage>
        <taxon>Bacteria</taxon>
        <taxon>Bacillati</taxon>
        <taxon>Actinomycetota</taxon>
        <taxon>Actinomycetes</taxon>
        <taxon>Streptosporangiales</taxon>
        <taxon>Streptosporangiaceae</taxon>
        <taxon>Microbispora</taxon>
    </lineage>
</organism>
<evidence type="ECO:0000259" key="3">
    <source>
        <dbReference type="PROSITE" id="PS01031"/>
    </source>
</evidence>
<evidence type="ECO:0000256" key="1">
    <source>
        <dbReference type="PROSITE-ProRule" id="PRU00285"/>
    </source>
</evidence>
<dbReference type="AlphaFoldDB" id="A0A1N7EKK7"/>
<name>A0A1N7EKK7_9ACTN</name>
<dbReference type="InterPro" id="IPR002068">
    <property type="entry name" value="A-crystallin/Hsp20_dom"/>
</dbReference>
<gene>
    <name evidence="4" type="ORF">SAMN05421833_11896</name>
</gene>
<dbReference type="Proteomes" id="UP000186096">
    <property type="component" value="Unassembled WGS sequence"/>
</dbReference>
<dbReference type="STRING" id="58117.SAMN05421833_11896"/>
<sequence>MNLMERSQGRFPFPELLELLESPVYGFRPFGQIIRVEDFVADGRYVLRAELPGIDPDKDLEVTVGHGVLHIRAEKTKEAEDTKEPRRSEITYGAFSRSVTLPTTAREEDVTAVYRDGVLEVSVGLEEEHKTADRRIVVQH</sequence>
<evidence type="ECO:0000313" key="4">
    <source>
        <dbReference type="EMBL" id="SIR88617.1"/>
    </source>
</evidence>
<dbReference type="RefSeq" id="WP_076438118.1">
    <property type="nucleotide sequence ID" value="NZ_FTNI01000018.1"/>
</dbReference>
<comment type="similarity">
    <text evidence="1 2">Belongs to the small heat shock protein (HSP20) family.</text>
</comment>
<keyword evidence="5" id="KW-1185">Reference proteome</keyword>
<evidence type="ECO:0000313" key="5">
    <source>
        <dbReference type="Proteomes" id="UP000186096"/>
    </source>
</evidence>